<reference evidence="2" key="1">
    <citation type="journal article" date="2017" name="J. Phycol.">
        <title>Analysis of chloroplast genomes and a supermatrix inform reclassification of the Rhodomelaceae (Rhodophyta).</title>
        <authorList>
            <person name="Diaz-Tapia P."/>
            <person name="Maggs C.A."/>
            <person name="West J.A."/>
            <person name="Verbruggen H."/>
        </authorList>
    </citation>
    <scope>NUCLEOTIDE SEQUENCE</scope>
    <source>
        <strain evidence="2">PD852</strain>
    </source>
</reference>
<keyword evidence="1" id="KW-0812">Transmembrane</keyword>
<organism evidence="2">
    <name type="scientific">Herposiphonia versicolor</name>
    <dbReference type="NCBI Taxonomy" id="2007163"/>
    <lineage>
        <taxon>Eukaryota</taxon>
        <taxon>Rhodophyta</taxon>
        <taxon>Florideophyceae</taxon>
        <taxon>Rhodymeniophycidae</taxon>
        <taxon>Ceramiales</taxon>
        <taxon>Rhodomelaceae</taxon>
        <taxon>Herposiphonieae</taxon>
        <taxon>Herposiphonia</taxon>
    </lineage>
</organism>
<keyword evidence="2" id="KW-0934">Plastid</keyword>
<protein>
    <submittedName>
        <fullName evidence="2">Preprotein-translocase subunit g</fullName>
    </submittedName>
</protein>
<gene>
    <name evidence="2" type="primary">secG</name>
</gene>
<geneLocation type="chloroplast" evidence="2"/>
<keyword evidence="2" id="KW-0150">Chloroplast</keyword>
<dbReference type="GeneID" id="33357899"/>
<dbReference type="EMBL" id="MF101434">
    <property type="protein sequence ID" value="ARW64791.1"/>
    <property type="molecule type" value="Genomic_DNA"/>
</dbReference>
<keyword evidence="1" id="KW-1133">Transmembrane helix</keyword>
<feature type="transmembrane region" description="Helical" evidence="1">
    <location>
        <begin position="45"/>
        <end position="66"/>
    </location>
</feature>
<sequence length="67" mass="7757">MVIKIFWYIFGFSTIFFILINIPNSSGIGLSMNQNQLFNIKSNKLFMQQIIAFNVLIFLVLTVILLL</sequence>
<evidence type="ECO:0000313" key="2">
    <source>
        <dbReference type="EMBL" id="ARW64791.1"/>
    </source>
</evidence>
<dbReference type="RefSeq" id="YP_009395811.1">
    <property type="nucleotide sequence ID" value="NC_035279.1"/>
</dbReference>
<accession>A0A1Z1MGA4</accession>
<name>A0A1Z1MGA4_9FLOR</name>
<proteinExistence type="predicted"/>
<dbReference type="AlphaFoldDB" id="A0A1Z1MGA4"/>
<keyword evidence="1" id="KW-0472">Membrane</keyword>
<feature type="transmembrane region" description="Helical" evidence="1">
    <location>
        <begin position="6"/>
        <end position="24"/>
    </location>
</feature>
<evidence type="ECO:0000256" key="1">
    <source>
        <dbReference type="SAM" id="Phobius"/>
    </source>
</evidence>